<dbReference type="PROSITE" id="PS50893">
    <property type="entry name" value="ABC_TRANSPORTER_2"/>
    <property type="match status" value="1"/>
</dbReference>
<evidence type="ECO:0000256" key="2">
    <source>
        <dbReference type="ARBA" id="ARBA00022741"/>
    </source>
</evidence>
<dbReference type="SMART" id="SM00382">
    <property type="entry name" value="AAA"/>
    <property type="match status" value="1"/>
</dbReference>
<name>A0ABS2NV56_9BACI</name>
<dbReference type="InterPro" id="IPR027417">
    <property type="entry name" value="P-loop_NTPase"/>
</dbReference>
<dbReference type="InterPro" id="IPR050319">
    <property type="entry name" value="ABC_transp_ATP-bind"/>
</dbReference>
<comment type="caution">
    <text evidence="5">The sequence shown here is derived from an EMBL/GenBank/DDBJ whole genome shotgun (WGS) entry which is preliminary data.</text>
</comment>
<dbReference type="PROSITE" id="PS00211">
    <property type="entry name" value="ABC_TRANSPORTER_1"/>
    <property type="match status" value="1"/>
</dbReference>
<accession>A0ABS2NV56</accession>
<dbReference type="RefSeq" id="WP_204412848.1">
    <property type="nucleotide sequence ID" value="NZ_JAFBED010000001.1"/>
</dbReference>
<keyword evidence="3 5" id="KW-0067">ATP-binding</keyword>
<dbReference type="InterPro" id="IPR003593">
    <property type="entry name" value="AAA+_ATPase"/>
</dbReference>
<dbReference type="SUPFAM" id="SSF52540">
    <property type="entry name" value="P-loop containing nucleoside triphosphate hydrolases"/>
    <property type="match status" value="1"/>
</dbReference>
<dbReference type="PANTHER" id="PTHR43776">
    <property type="entry name" value="TRANSPORT ATP-BINDING PROTEIN"/>
    <property type="match status" value="1"/>
</dbReference>
<dbReference type="EMBL" id="JAFBED010000001">
    <property type="protein sequence ID" value="MBM7618540.1"/>
    <property type="molecule type" value="Genomic_DNA"/>
</dbReference>
<dbReference type="Pfam" id="PF00005">
    <property type="entry name" value="ABC_tran"/>
    <property type="match status" value="1"/>
</dbReference>
<dbReference type="InterPro" id="IPR003439">
    <property type="entry name" value="ABC_transporter-like_ATP-bd"/>
</dbReference>
<sequence length="258" mass="28431">MLEVNAVTKLYRSKPALTDVSLYVNPGESLGIIGESGSGKSTLGKLILGLEPLDKGDIHFRGVNIQAQKGSALKSIRRHIQIVFQNPTGSLNPKLPVWKSVVEPLENYPEVVPSFLKDRNISKKSMARVLFHQVGLSEELMDRYPHQLSGGQKQRIAIARGISLEPSLLICDEPTSSLDVSVQAQILNLLKELKNDLNMSYLFISHDIAAVQFMCDRIAVLKDGSLVDVFKTEDIFSEERHPYTKALIEAGGQVPCPG</sequence>
<dbReference type="Gene3D" id="3.40.50.300">
    <property type="entry name" value="P-loop containing nucleotide triphosphate hydrolases"/>
    <property type="match status" value="1"/>
</dbReference>
<dbReference type="GO" id="GO:0005524">
    <property type="term" value="F:ATP binding"/>
    <property type="evidence" value="ECO:0007669"/>
    <property type="project" value="UniProtKB-KW"/>
</dbReference>
<dbReference type="Proteomes" id="UP000737402">
    <property type="component" value="Unassembled WGS sequence"/>
</dbReference>
<organism evidence="5 6">
    <name type="scientific">Sutcliffiella tianshenii</name>
    <dbReference type="NCBI Taxonomy" id="1463404"/>
    <lineage>
        <taxon>Bacteria</taxon>
        <taxon>Bacillati</taxon>
        <taxon>Bacillota</taxon>
        <taxon>Bacilli</taxon>
        <taxon>Bacillales</taxon>
        <taxon>Bacillaceae</taxon>
        <taxon>Sutcliffiella</taxon>
    </lineage>
</organism>
<protein>
    <submittedName>
        <fullName evidence="5">Peptide/nickel transport system ATP-binding protein</fullName>
    </submittedName>
</protein>
<keyword evidence="6" id="KW-1185">Reference proteome</keyword>
<gene>
    <name evidence="5" type="ORF">JOC95_000382</name>
</gene>
<reference evidence="5 6" key="1">
    <citation type="submission" date="2021-01" db="EMBL/GenBank/DDBJ databases">
        <title>Genomic Encyclopedia of Type Strains, Phase IV (KMG-IV): sequencing the most valuable type-strain genomes for metagenomic binning, comparative biology and taxonomic classification.</title>
        <authorList>
            <person name="Goeker M."/>
        </authorList>
    </citation>
    <scope>NUCLEOTIDE SEQUENCE [LARGE SCALE GENOMIC DNA]</scope>
    <source>
        <strain evidence="5 6">DSM 25879</strain>
    </source>
</reference>
<feature type="domain" description="ABC transporter" evidence="4">
    <location>
        <begin position="2"/>
        <end position="248"/>
    </location>
</feature>
<evidence type="ECO:0000256" key="3">
    <source>
        <dbReference type="ARBA" id="ARBA00022840"/>
    </source>
</evidence>
<evidence type="ECO:0000259" key="4">
    <source>
        <dbReference type="PROSITE" id="PS50893"/>
    </source>
</evidence>
<dbReference type="InterPro" id="IPR017871">
    <property type="entry name" value="ABC_transporter-like_CS"/>
</dbReference>
<proteinExistence type="predicted"/>
<evidence type="ECO:0000313" key="5">
    <source>
        <dbReference type="EMBL" id="MBM7618540.1"/>
    </source>
</evidence>
<evidence type="ECO:0000313" key="6">
    <source>
        <dbReference type="Proteomes" id="UP000737402"/>
    </source>
</evidence>
<keyword evidence="2" id="KW-0547">Nucleotide-binding</keyword>
<dbReference type="CDD" id="cd03257">
    <property type="entry name" value="ABC_NikE_OppD_transporters"/>
    <property type="match status" value="1"/>
</dbReference>
<keyword evidence="1" id="KW-0813">Transport</keyword>
<evidence type="ECO:0000256" key="1">
    <source>
        <dbReference type="ARBA" id="ARBA00022448"/>
    </source>
</evidence>